<dbReference type="EMBL" id="CP002542">
    <property type="protein sequence ID" value="AEA45420.1"/>
    <property type="molecule type" value="Genomic_DNA"/>
</dbReference>
<evidence type="ECO:0000313" key="2">
    <source>
        <dbReference type="Proteomes" id="UP000007463"/>
    </source>
</evidence>
<name>F2ICF0_FLUTR</name>
<gene>
    <name evidence="1" type="ordered locus">Fluta_3448</name>
</gene>
<dbReference type="OrthoDB" id="9824960at2"/>
<dbReference type="KEGG" id="fte:Fluta_3448"/>
<protein>
    <recommendedName>
        <fullName evidence="3">Outer membrane protein beta-barrel domain-containing protein</fullName>
    </recommendedName>
</protein>
<evidence type="ECO:0008006" key="3">
    <source>
        <dbReference type="Google" id="ProtNLM"/>
    </source>
</evidence>
<dbReference type="PROSITE" id="PS51257">
    <property type="entry name" value="PROKAR_LIPOPROTEIN"/>
    <property type="match status" value="1"/>
</dbReference>
<keyword evidence="2" id="KW-1185">Reference proteome</keyword>
<organism evidence="1 2">
    <name type="scientific">Fluviicola taffensis (strain DSM 16823 / NCIMB 13979 / RW262)</name>
    <dbReference type="NCBI Taxonomy" id="755732"/>
    <lineage>
        <taxon>Bacteria</taxon>
        <taxon>Pseudomonadati</taxon>
        <taxon>Bacteroidota</taxon>
        <taxon>Flavobacteriia</taxon>
        <taxon>Flavobacteriales</taxon>
        <taxon>Crocinitomicaceae</taxon>
        <taxon>Fluviicola</taxon>
    </lineage>
</organism>
<dbReference type="HOGENOM" id="CLU_1223249_0_0_10"/>
<reference evidence="1 2" key="1">
    <citation type="journal article" date="2011" name="Stand. Genomic Sci.">
        <title>Complete genome sequence of the gliding freshwater bacterium Fluviicola taffensis type strain (RW262).</title>
        <authorList>
            <person name="Woyke T."/>
            <person name="Chertkov O."/>
            <person name="Lapidus A."/>
            <person name="Nolan M."/>
            <person name="Lucas S."/>
            <person name="Del Rio T.G."/>
            <person name="Tice H."/>
            <person name="Cheng J.F."/>
            <person name="Tapia R."/>
            <person name="Han C."/>
            <person name="Goodwin L."/>
            <person name="Pitluck S."/>
            <person name="Liolios K."/>
            <person name="Pagani I."/>
            <person name="Ivanova N."/>
            <person name="Huntemann M."/>
            <person name="Mavromatis K."/>
            <person name="Mikhailova N."/>
            <person name="Pati A."/>
            <person name="Chen A."/>
            <person name="Palaniappan K."/>
            <person name="Land M."/>
            <person name="Hauser L."/>
            <person name="Brambilla E.M."/>
            <person name="Rohde M."/>
            <person name="Mwirichia R."/>
            <person name="Sikorski J."/>
            <person name="Tindall B.J."/>
            <person name="Goker M."/>
            <person name="Bristow J."/>
            <person name="Eisen J.A."/>
            <person name="Markowitz V."/>
            <person name="Hugenholtz P."/>
            <person name="Klenk H.P."/>
            <person name="Kyrpides N.C."/>
        </authorList>
    </citation>
    <scope>NUCLEOTIDE SEQUENCE [LARGE SCALE GENOMIC DNA]</scope>
    <source>
        <strain evidence="2">DSM 16823 / RW262 / RW262</strain>
    </source>
</reference>
<dbReference type="Proteomes" id="UP000007463">
    <property type="component" value="Chromosome"/>
</dbReference>
<proteinExistence type="predicted"/>
<dbReference type="RefSeq" id="WP_013688187.1">
    <property type="nucleotide sequence ID" value="NC_015321.1"/>
</dbReference>
<accession>F2ICF0</accession>
<evidence type="ECO:0000313" key="1">
    <source>
        <dbReference type="EMBL" id="AEA45420.1"/>
    </source>
</evidence>
<reference evidence="2" key="2">
    <citation type="submission" date="2011-02" db="EMBL/GenBank/DDBJ databases">
        <title>The complete genome of Fluviicola taffensis DSM 16823.</title>
        <authorList>
            <consortium name="US DOE Joint Genome Institute (JGI-PGF)"/>
            <person name="Lucas S."/>
            <person name="Copeland A."/>
            <person name="Lapidus A."/>
            <person name="Bruce D."/>
            <person name="Goodwin L."/>
            <person name="Pitluck S."/>
            <person name="Kyrpides N."/>
            <person name="Mavromatis K."/>
            <person name="Ivanova N."/>
            <person name="Mikhailova N."/>
            <person name="Pagani I."/>
            <person name="Chertkov O."/>
            <person name="Detter J.C."/>
            <person name="Han C."/>
            <person name="Tapia R."/>
            <person name="Land M."/>
            <person name="Hauser L."/>
            <person name="Markowitz V."/>
            <person name="Cheng J.-F."/>
            <person name="Hugenholtz P."/>
            <person name="Woyke T."/>
            <person name="Wu D."/>
            <person name="Tindall B."/>
            <person name="Pomrenke H.G."/>
            <person name="Brambilla E."/>
            <person name="Klenk H.-P."/>
            <person name="Eisen J.A."/>
        </authorList>
    </citation>
    <scope>NUCLEOTIDE SEQUENCE [LARGE SCALE GENOMIC DNA]</scope>
    <source>
        <strain evidence="2">DSM 16823 / RW262 / RW262</strain>
    </source>
</reference>
<dbReference type="AlphaFoldDB" id="F2ICF0"/>
<sequence length="226" mass="25991" precursor="true">MSKLFFILLFLITFSCFSQQRIGLEFFSRFDGLSVGTHYQKVIYSKFIVGAGLVWVTKRRGEIFQDKSETPIYTAIRSVDPSFDRSGEKYVVQGSRTTSKALMITLNTGFFHEFGAIHGVRINLNARIGISNNTGTYLYSGMINDSIIPIKHIKNHLVTGISPEIYHTLRQRQKLTFYYGVRFPVWFSLDKRNFNPAFRKEGFYGLEMELAIGVTYFIGKKKVEDD</sequence>